<reference evidence="1 2" key="1">
    <citation type="submission" date="2020-08" db="EMBL/GenBank/DDBJ databases">
        <title>Genomic Encyclopedia of Type Strains, Phase IV (KMG-IV): sequencing the most valuable type-strain genomes for metagenomic binning, comparative biology and taxonomic classification.</title>
        <authorList>
            <person name="Goeker M."/>
        </authorList>
    </citation>
    <scope>NUCLEOTIDE SEQUENCE [LARGE SCALE GENOMIC DNA]</scope>
    <source>
        <strain evidence="1 2">DSM 29007</strain>
    </source>
</reference>
<dbReference type="RefSeq" id="WP_183685602.1">
    <property type="nucleotide sequence ID" value="NZ_JABDTL010000001.1"/>
</dbReference>
<organism evidence="1 2">
    <name type="scientific">Longimicrobium terrae</name>
    <dbReference type="NCBI Taxonomy" id="1639882"/>
    <lineage>
        <taxon>Bacteria</taxon>
        <taxon>Pseudomonadati</taxon>
        <taxon>Gemmatimonadota</taxon>
        <taxon>Longimicrobiia</taxon>
        <taxon>Longimicrobiales</taxon>
        <taxon>Longimicrobiaceae</taxon>
        <taxon>Longimicrobium</taxon>
    </lineage>
</organism>
<name>A0A841GNF7_9BACT</name>
<keyword evidence="2" id="KW-1185">Reference proteome</keyword>
<proteinExistence type="predicted"/>
<sequence length="297" mass="33193">MTVFRARPGLVDLARVLVRCGIASRRDWISELPTPPGLVERAVSRTVRHLSRCLPDLLSVGGFLRSWSDFRDEMGEESPPHDSRWVLGIDCRETCRIRVRRVIAALGERQAAAVLHALFRHTPLATGDAGDLEWIIDGWACCEEESEEGEEIRHRAREAAALGEQLDHFRRRGISARSDAIPPGRIRRLLELLAALDRVRSPINEVAWAEADGAGWAPTPPAIHLVWDDDCALSHALDEAEHLNAQDSSPCMPQYMWLLDPADPSACHLAWARWVHTLRQVRTTARVVAALESPSTE</sequence>
<protein>
    <submittedName>
        <fullName evidence="1">Uncharacterized protein</fullName>
    </submittedName>
</protein>
<gene>
    <name evidence="1" type="ORF">HNQ61_001970</name>
</gene>
<comment type="caution">
    <text evidence="1">The sequence shown here is derived from an EMBL/GenBank/DDBJ whole genome shotgun (WGS) entry which is preliminary data.</text>
</comment>
<accession>A0A841GNF7</accession>
<evidence type="ECO:0000313" key="1">
    <source>
        <dbReference type="EMBL" id="MBB6070351.1"/>
    </source>
</evidence>
<dbReference type="EMBL" id="JACHIA010000004">
    <property type="protein sequence ID" value="MBB6070351.1"/>
    <property type="molecule type" value="Genomic_DNA"/>
</dbReference>
<dbReference type="Proteomes" id="UP000582837">
    <property type="component" value="Unassembled WGS sequence"/>
</dbReference>
<dbReference type="AlphaFoldDB" id="A0A841GNF7"/>
<evidence type="ECO:0000313" key="2">
    <source>
        <dbReference type="Proteomes" id="UP000582837"/>
    </source>
</evidence>